<protein>
    <submittedName>
        <fullName evidence="2">Uncharacterized protein</fullName>
    </submittedName>
</protein>
<accession>A0A382KDG0</accession>
<feature type="non-terminal residue" evidence="2">
    <location>
        <position position="22"/>
    </location>
</feature>
<evidence type="ECO:0000313" key="2">
    <source>
        <dbReference type="EMBL" id="SVC21047.1"/>
    </source>
</evidence>
<feature type="non-terminal residue" evidence="2">
    <location>
        <position position="1"/>
    </location>
</feature>
<reference evidence="2" key="1">
    <citation type="submission" date="2018-05" db="EMBL/GenBank/DDBJ databases">
        <authorList>
            <person name="Lanie J.A."/>
            <person name="Ng W.-L."/>
            <person name="Kazmierczak K.M."/>
            <person name="Andrzejewski T.M."/>
            <person name="Davidsen T.M."/>
            <person name="Wayne K.J."/>
            <person name="Tettelin H."/>
            <person name="Glass J.I."/>
            <person name="Rusch D."/>
            <person name="Podicherti R."/>
            <person name="Tsui H.-C.T."/>
            <person name="Winkler M.E."/>
        </authorList>
    </citation>
    <scope>NUCLEOTIDE SEQUENCE</scope>
</reference>
<name>A0A382KDG0_9ZZZZ</name>
<dbReference type="AlphaFoldDB" id="A0A382KDG0"/>
<sequence length="22" mass="2540">KMDFSSGSAKSPEARPQKRRLY</sequence>
<organism evidence="2">
    <name type="scientific">marine metagenome</name>
    <dbReference type="NCBI Taxonomy" id="408172"/>
    <lineage>
        <taxon>unclassified sequences</taxon>
        <taxon>metagenomes</taxon>
        <taxon>ecological metagenomes</taxon>
    </lineage>
</organism>
<evidence type="ECO:0000256" key="1">
    <source>
        <dbReference type="SAM" id="MobiDB-lite"/>
    </source>
</evidence>
<feature type="region of interest" description="Disordered" evidence="1">
    <location>
        <begin position="1"/>
        <end position="22"/>
    </location>
</feature>
<proteinExistence type="predicted"/>
<gene>
    <name evidence="2" type="ORF">METZ01_LOCUS273901</name>
</gene>
<dbReference type="EMBL" id="UINC01079241">
    <property type="protein sequence ID" value="SVC21047.1"/>
    <property type="molecule type" value="Genomic_DNA"/>
</dbReference>